<feature type="repeat" description="PPR" evidence="2">
    <location>
        <begin position="181"/>
        <end position="215"/>
    </location>
</feature>
<dbReference type="FunFam" id="1.25.40.10:FF:000442">
    <property type="entry name" value="Pentatricopeptide repeat-containing protein At3g49710"/>
    <property type="match status" value="1"/>
</dbReference>
<dbReference type="FunFam" id="1.25.40.10:FF:002091">
    <property type="entry name" value="Pentatricopeptide repeat-containing protein At4g08210"/>
    <property type="match status" value="1"/>
</dbReference>
<evidence type="ECO:0000256" key="1">
    <source>
        <dbReference type="ARBA" id="ARBA00022737"/>
    </source>
</evidence>
<dbReference type="NCBIfam" id="TIGR00756">
    <property type="entry name" value="PPR"/>
    <property type="match status" value="5"/>
</dbReference>
<dbReference type="PANTHER" id="PTHR47926:SF347">
    <property type="entry name" value="PENTATRICOPEPTIDE REPEAT-CONTAINING PROTEIN"/>
    <property type="match status" value="1"/>
</dbReference>
<feature type="repeat" description="PPR" evidence="2">
    <location>
        <begin position="517"/>
        <end position="551"/>
    </location>
</feature>
<organism evidence="3 4">
    <name type="scientific">Rhamnella rubrinervis</name>
    <dbReference type="NCBI Taxonomy" id="2594499"/>
    <lineage>
        <taxon>Eukaryota</taxon>
        <taxon>Viridiplantae</taxon>
        <taxon>Streptophyta</taxon>
        <taxon>Embryophyta</taxon>
        <taxon>Tracheophyta</taxon>
        <taxon>Spermatophyta</taxon>
        <taxon>Magnoliopsida</taxon>
        <taxon>eudicotyledons</taxon>
        <taxon>Gunneridae</taxon>
        <taxon>Pentapetalae</taxon>
        <taxon>rosids</taxon>
        <taxon>fabids</taxon>
        <taxon>Rosales</taxon>
        <taxon>Rhamnaceae</taxon>
        <taxon>rhamnoid group</taxon>
        <taxon>Rhamneae</taxon>
        <taxon>Rhamnella</taxon>
    </lineage>
</organism>
<evidence type="ECO:0000256" key="2">
    <source>
        <dbReference type="PROSITE-ProRule" id="PRU00708"/>
    </source>
</evidence>
<dbReference type="Gene3D" id="1.25.40.10">
    <property type="entry name" value="Tetratricopeptide repeat domain"/>
    <property type="match status" value="5"/>
</dbReference>
<feature type="repeat" description="PPR" evidence="2">
    <location>
        <begin position="552"/>
        <end position="587"/>
    </location>
</feature>
<dbReference type="Pfam" id="PF01535">
    <property type="entry name" value="PPR"/>
    <property type="match status" value="5"/>
</dbReference>
<dbReference type="PANTHER" id="PTHR47926">
    <property type="entry name" value="PENTATRICOPEPTIDE REPEAT-CONTAINING PROTEIN"/>
    <property type="match status" value="1"/>
</dbReference>
<dbReference type="InterPro" id="IPR011990">
    <property type="entry name" value="TPR-like_helical_dom_sf"/>
</dbReference>
<keyword evidence="4" id="KW-1185">Reference proteome</keyword>
<dbReference type="Pfam" id="PF20431">
    <property type="entry name" value="E_motif"/>
    <property type="match status" value="1"/>
</dbReference>
<dbReference type="InterPro" id="IPR002885">
    <property type="entry name" value="PPR_rpt"/>
</dbReference>
<accession>A0A8K0H4X6</accession>
<proteinExistence type="predicted"/>
<dbReference type="Proteomes" id="UP000796880">
    <property type="component" value="Unassembled WGS sequence"/>
</dbReference>
<gene>
    <name evidence="3" type="ORF">FNV43_RR10880</name>
</gene>
<sequence>MVIRTSTFIKIMDLTRVATALRHCGRVQAFNHGKAFHSHLIKVGSLNDVFLANNLISMYVAFHDSKNARKVFDEMADKNVVTWTTMVSAYNDRGRPNEALRLYTHMLESKSETPNGFMYSAVLRACGLVGDLKFGKLIHQRISTDSLESDIVLMNTLLDMYVKCGSLSDAKTVFDEILFPNSTTWNTIISGYSKAGMMEEAVNLFHRMPKPNVVSWNSIIAGFTDKGSPHASEFVRMMHQCGLKLDGFTFPCVLKTCGRHGLLAFGKQIHCYVIKSGFESGCFTLSALIDMYSNCNELIAAEKLFAQYSSSICDSLALWNSMLSGYVINEHSNAALDIASHVHQSGVLLDSYTFSGALKACINLLNLRLGLQVHGLAVTSGYELDYVVGSILVDLYARVGNIKDALGLFHRLPKKDTVAWSGLITGCAKMGLNWLAFLMFRDMVYLDSGVDQFVISSILKVCSSLTSLRSGKQIHAFCVKSGYEYEGVIQTSLIDMYSKCGEIEDGLALFECMPERDTVCWTGIIVGCGQNGRAEAAIKFFHEMIESGLKPNEITYLGVLSACRHAGLVDEAWAIFNSMKTENGIEPSVEHYNCMVDLLGQAGCFEEAEKLIAAMPCEPNQTIWRSLLGACQTHNNAELVDVIDKNLLATVQENASTYVTLSNVYAALGKWDDLSKVRKAVKEVGAKEAGKSWIEISS</sequence>
<protein>
    <recommendedName>
        <fullName evidence="5">Pentatricopeptide repeat-containing protein At4g08210</fullName>
    </recommendedName>
</protein>
<dbReference type="FunFam" id="1.25.40.10:FF:000285">
    <property type="entry name" value="Pentatricopeptide repeat-containing protein, chloroplastic"/>
    <property type="match status" value="1"/>
</dbReference>
<dbReference type="GO" id="GO:0009451">
    <property type="term" value="P:RNA modification"/>
    <property type="evidence" value="ECO:0007669"/>
    <property type="project" value="InterPro"/>
</dbReference>
<reference evidence="3" key="1">
    <citation type="submission" date="2020-03" db="EMBL/GenBank/DDBJ databases">
        <title>A high-quality chromosome-level genome assembly of a woody plant with both climbing and erect habits, Rhamnella rubrinervis.</title>
        <authorList>
            <person name="Lu Z."/>
            <person name="Yang Y."/>
            <person name="Zhu X."/>
            <person name="Sun Y."/>
        </authorList>
    </citation>
    <scope>NUCLEOTIDE SEQUENCE</scope>
    <source>
        <strain evidence="3">BYM</strain>
        <tissue evidence="3">Leaf</tissue>
    </source>
</reference>
<comment type="caution">
    <text evidence="3">The sequence shown here is derived from an EMBL/GenBank/DDBJ whole genome shotgun (WGS) entry which is preliminary data.</text>
</comment>
<dbReference type="GO" id="GO:0003723">
    <property type="term" value="F:RNA binding"/>
    <property type="evidence" value="ECO:0007669"/>
    <property type="project" value="InterPro"/>
</dbReference>
<dbReference type="OrthoDB" id="185373at2759"/>
<name>A0A8K0H4X6_9ROSA</name>
<dbReference type="InterPro" id="IPR046960">
    <property type="entry name" value="PPR_At4g14850-like_plant"/>
</dbReference>
<keyword evidence="1" id="KW-0677">Repeat</keyword>
<evidence type="ECO:0000313" key="4">
    <source>
        <dbReference type="Proteomes" id="UP000796880"/>
    </source>
</evidence>
<feature type="repeat" description="PPR" evidence="2">
    <location>
        <begin position="79"/>
        <end position="113"/>
    </location>
</feature>
<evidence type="ECO:0000313" key="3">
    <source>
        <dbReference type="EMBL" id="KAF3445704.1"/>
    </source>
</evidence>
<dbReference type="AlphaFoldDB" id="A0A8K0H4X6"/>
<dbReference type="FunFam" id="1.25.40.10:FF:000381">
    <property type="entry name" value="Pentatricopeptide repeat-containing protein"/>
    <property type="match status" value="1"/>
</dbReference>
<dbReference type="PROSITE" id="PS51375">
    <property type="entry name" value="PPR"/>
    <property type="match status" value="4"/>
</dbReference>
<dbReference type="EMBL" id="VOIH02000005">
    <property type="protein sequence ID" value="KAF3445704.1"/>
    <property type="molecule type" value="Genomic_DNA"/>
</dbReference>
<dbReference type="FunFam" id="1.25.40.10:FF:000243">
    <property type="entry name" value="Pentatricopeptide repeat-containing protein chloroplastic"/>
    <property type="match status" value="1"/>
</dbReference>
<evidence type="ECO:0008006" key="5">
    <source>
        <dbReference type="Google" id="ProtNLM"/>
    </source>
</evidence>
<dbReference type="InterPro" id="IPR046848">
    <property type="entry name" value="E_motif"/>
</dbReference>
<dbReference type="SUPFAM" id="SSF48452">
    <property type="entry name" value="TPR-like"/>
    <property type="match status" value="1"/>
</dbReference>
<dbReference type="Pfam" id="PF13041">
    <property type="entry name" value="PPR_2"/>
    <property type="match status" value="2"/>
</dbReference>